<dbReference type="RefSeq" id="WP_071655879.1">
    <property type="nucleotide sequence ID" value="NZ_MLCF01000029.1"/>
</dbReference>
<organism evidence="1 2">
    <name type="scientific">Mangrovactinospora gilvigrisea</name>
    <dbReference type="NCBI Taxonomy" id="1428644"/>
    <lineage>
        <taxon>Bacteria</taxon>
        <taxon>Bacillati</taxon>
        <taxon>Actinomycetota</taxon>
        <taxon>Actinomycetes</taxon>
        <taxon>Kitasatosporales</taxon>
        <taxon>Streptomycetaceae</taxon>
        <taxon>Mangrovactinospora</taxon>
    </lineage>
</organism>
<sequence>MSEYQYYEFLAIDHPLSARQQSEVRALSTRARITATSFTNEYQWGDFKGDPPTLMRRYYDAHLYFANWGTRRVMLRLPRAVLDPTQVELFCVDPYFSAQATKDHVILDFLSEDESGEVEWWEDDTQPSLAAVTGVRSELAAGDLRPLYLAWLAAYGAWERDEDAFDYATEGDEEPPVPVGLGQLTAPQRALADFLRLDESLLAAAAQASPPLAPARRDSRRTADAITHLPAADKDALLLDLAEGRGVQAQMALMRQLSEGRAAGSGVEAASRPRRTVAALLDAATEIRSADRFREQAARAEHEARLVREREQQRQERLAALALDPGAAWDTVESLIETRRQANYDAAVALLVDLKALAERDGHVHDFASDFDELRELHQRKSSLMDRFNTVDLHID</sequence>
<dbReference type="OrthoDB" id="9066681at2"/>
<reference evidence="1 2" key="1">
    <citation type="submission" date="2016-10" db="EMBL/GenBank/DDBJ databases">
        <title>Genome sequence of Streptomyces gilvigriseus MUSC 26.</title>
        <authorList>
            <person name="Lee L.-H."/>
            <person name="Ser H.-L."/>
        </authorList>
    </citation>
    <scope>NUCLEOTIDE SEQUENCE [LARGE SCALE GENOMIC DNA]</scope>
    <source>
        <strain evidence="1 2">MUSC 26</strain>
    </source>
</reference>
<gene>
    <name evidence="1" type="ORF">BIV57_07295</name>
</gene>
<dbReference type="AlphaFoldDB" id="A0A1J7C9A9"/>
<name>A0A1J7C9A9_9ACTN</name>
<protein>
    <submittedName>
        <fullName evidence="1">Uncharacterized protein</fullName>
    </submittedName>
</protein>
<dbReference type="STRING" id="1428644.BIV57_07295"/>
<accession>A0A1J7C9A9</accession>
<keyword evidence="2" id="KW-1185">Reference proteome</keyword>
<evidence type="ECO:0000313" key="1">
    <source>
        <dbReference type="EMBL" id="OIV38120.1"/>
    </source>
</evidence>
<proteinExistence type="predicted"/>
<dbReference type="EMBL" id="MLCF01000029">
    <property type="protein sequence ID" value="OIV38120.1"/>
    <property type="molecule type" value="Genomic_DNA"/>
</dbReference>
<evidence type="ECO:0000313" key="2">
    <source>
        <dbReference type="Proteomes" id="UP000243342"/>
    </source>
</evidence>
<dbReference type="Proteomes" id="UP000243342">
    <property type="component" value="Unassembled WGS sequence"/>
</dbReference>
<comment type="caution">
    <text evidence="1">The sequence shown here is derived from an EMBL/GenBank/DDBJ whole genome shotgun (WGS) entry which is preliminary data.</text>
</comment>